<comment type="subcellular location">
    <subcellularLocation>
        <location evidence="1">Mitochondrion inner membrane</location>
        <topology evidence="1">Multi-pass membrane protein</topology>
    </subcellularLocation>
</comment>
<accession>A0A1D8NIP0</accession>
<dbReference type="GO" id="GO:0005743">
    <property type="term" value="C:mitochondrial inner membrane"/>
    <property type="evidence" value="ECO:0007669"/>
    <property type="project" value="UniProtKB-SubCell"/>
</dbReference>
<reference evidence="14 16" key="2">
    <citation type="submission" date="2018-07" db="EMBL/GenBank/DDBJ databases">
        <title>Draft Genome Assemblies for Five Robust Yarrowia lipolytica Strains Exhibiting High Lipid Production and Pentose Sugar Utilization and Sugar Alcohol Secretion from Undetoxified Lignocellulosic Biomass Hydrolysates.</title>
        <authorList>
            <consortium name="DOE Joint Genome Institute"/>
            <person name="Walker C."/>
            <person name="Ryu S."/>
            <person name="Na H."/>
            <person name="Zane M."/>
            <person name="LaButti K."/>
            <person name="Lipzen A."/>
            <person name="Haridas S."/>
            <person name="Barry K."/>
            <person name="Grigoriev I.V."/>
            <person name="Quarterman J."/>
            <person name="Slininger P."/>
            <person name="Dien B."/>
            <person name="Trinh C.T."/>
        </authorList>
    </citation>
    <scope>NUCLEOTIDE SEQUENCE [LARGE SCALE GENOMIC DNA]</scope>
    <source>
        <strain evidence="14 16">YB392</strain>
    </source>
</reference>
<evidence type="ECO:0000313" key="15">
    <source>
        <dbReference type="Proteomes" id="UP000182444"/>
    </source>
</evidence>
<dbReference type="Gene3D" id="1.50.40.10">
    <property type="entry name" value="Mitochondrial carrier domain"/>
    <property type="match status" value="2"/>
</dbReference>
<keyword evidence="5" id="KW-0677">Repeat</keyword>
<feature type="transmembrane region" description="Helical" evidence="12">
    <location>
        <begin position="177"/>
        <end position="198"/>
    </location>
</feature>
<reference evidence="13 15" key="1">
    <citation type="journal article" date="2016" name="PLoS ONE">
        <title>Sequence Assembly of Yarrowia lipolytica Strain W29/CLIB89 Shows Transposable Element Diversity.</title>
        <authorList>
            <person name="Magnan C."/>
            <person name="Yu J."/>
            <person name="Chang I."/>
            <person name="Jahn E."/>
            <person name="Kanomata Y."/>
            <person name="Wu J."/>
            <person name="Zeller M."/>
            <person name="Oakes M."/>
            <person name="Baldi P."/>
            <person name="Sandmeyer S."/>
        </authorList>
    </citation>
    <scope>NUCLEOTIDE SEQUENCE [LARGE SCALE GENOMIC DNA]</scope>
    <source>
        <strain evidence="13">CLIB89</strain>
        <strain evidence="15">CLIB89(W29)</strain>
    </source>
</reference>
<evidence type="ECO:0000313" key="14">
    <source>
        <dbReference type="EMBL" id="RDW28014.1"/>
    </source>
</evidence>
<keyword evidence="9 10" id="KW-0472">Membrane</keyword>
<name>A0A1D8NIP0_YARLL</name>
<evidence type="ECO:0000313" key="13">
    <source>
        <dbReference type="EMBL" id="AOW05500.1"/>
    </source>
</evidence>
<dbReference type="FunFam" id="1.50.40.10:FF:000075">
    <property type="entry name" value="Nicotinamide adenine dinucleotide transporter 2, mitochondrial"/>
    <property type="match status" value="1"/>
</dbReference>
<dbReference type="InterPro" id="IPR023395">
    <property type="entry name" value="MCP_dom_sf"/>
</dbReference>
<feature type="transmembrane region" description="Helical" evidence="12">
    <location>
        <begin position="80"/>
        <end position="100"/>
    </location>
</feature>
<dbReference type="Proteomes" id="UP000182444">
    <property type="component" value="Chromosome 1E"/>
</dbReference>
<evidence type="ECO:0000256" key="3">
    <source>
        <dbReference type="ARBA" id="ARBA00022448"/>
    </source>
</evidence>
<feature type="repeat" description="Solcar" evidence="10">
    <location>
        <begin position="118"/>
        <end position="205"/>
    </location>
</feature>
<keyword evidence="4 10" id="KW-0812">Transmembrane</keyword>
<dbReference type="OrthoDB" id="10266426at2759"/>
<dbReference type="InterPro" id="IPR002067">
    <property type="entry name" value="MCP"/>
</dbReference>
<evidence type="ECO:0000256" key="4">
    <source>
        <dbReference type="ARBA" id="ARBA00022692"/>
    </source>
</evidence>
<dbReference type="VEuPathDB" id="FungiDB:YALI1_E19682g"/>
<evidence type="ECO:0000256" key="10">
    <source>
        <dbReference type="PROSITE-ProRule" id="PRU00282"/>
    </source>
</evidence>
<dbReference type="RefSeq" id="XP_504023.1">
    <property type="nucleotide sequence ID" value="XM_504023.1"/>
</dbReference>
<protein>
    <submittedName>
        <fullName evidence="14">Mitochondrial carrier domain-containing protein</fullName>
    </submittedName>
</protein>
<evidence type="ECO:0000256" key="9">
    <source>
        <dbReference type="ARBA" id="ARBA00023136"/>
    </source>
</evidence>
<gene>
    <name evidence="14" type="ORF">B0I71DRAFT_128209</name>
    <name evidence="13" type="ORF">YALI1_E19682g</name>
</gene>
<feature type="transmembrane region" description="Helical" evidence="12">
    <location>
        <begin position="120"/>
        <end position="144"/>
    </location>
</feature>
<evidence type="ECO:0000313" key="16">
    <source>
        <dbReference type="Proteomes" id="UP000256601"/>
    </source>
</evidence>
<keyword evidence="6" id="KW-0999">Mitochondrion inner membrane</keyword>
<dbReference type="VEuPathDB" id="FungiDB:YALI0_E16478g"/>
<dbReference type="PRINTS" id="PR00926">
    <property type="entry name" value="MITOCARRIER"/>
</dbReference>
<dbReference type="KEGG" id="yli:2911597"/>
<keyword evidence="3 11" id="KW-0813">Transport</keyword>
<evidence type="ECO:0000256" key="7">
    <source>
        <dbReference type="ARBA" id="ARBA00022989"/>
    </source>
</evidence>
<comment type="similarity">
    <text evidence="2 11">Belongs to the mitochondrial carrier (TC 2.A.29) family.</text>
</comment>
<feature type="repeat" description="Solcar" evidence="10">
    <location>
        <begin position="215"/>
        <end position="301"/>
    </location>
</feature>
<organism evidence="13 15">
    <name type="scientific">Yarrowia lipolytica</name>
    <name type="common">Candida lipolytica</name>
    <dbReference type="NCBI Taxonomy" id="4952"/>
    <lineage>
        <taxon>Eukaryota</taxon>
        <taxon>Fungi</taxon>
        <taxon>Dikarya</taxon>
        <taxon>Ascomycota</taxon>
        <taxon>Saccharomycotina</taxon>
        <taxon>Dipodascomycetes</taxon>
        <taxon>Dipodascales</taxon>
        <taxon>Dipodascales incertae sedis</taxon>
        <taxon>Yarrowia</taxon>
    </lineage>
</organism>
<keyword evidence="8" id="KW-0496">Mitochondrion</keyword>
<dbReference type="InterPro" id="IPR018108">
    <property type="entry name" value="MCP_transmembrane"/>
</dbReference>
<dbReference type="EMBL" id="CP017557">
    <property type="protein sequence ID" value="AOW05500.1"/>
    <property type="molecule type" value="Genomic_DNA"/>
</dbReference>
<dbReference type="SUPFAM" id="SSF103506">
    <property type="entry name" value="Mitochondrial carrier"/>
    <property type="match status" value="1"/>
</dbReference>
<evidence type="ECO:0000256" key="2">
    <source>
        <dbReference type="ARBA" id="ARBA00006375"/>
    </source>
</evidence>
<sequence>MSSQNSHNILHETHLLSDTSIHAIAGALAGTLSGIVVCPLDVIKTRLQAEGALDKQRGSLKGGLTRTMDSIVKHDGVRGLYRGVIPIILGYSPTWMIYFAVYEKSKYLLSTVPQLDPYPFFSHCLSALGAGAASTTITNPIWVVKTRLMSQGRNTPWHYSGTWDAFKTMYKTDGIKVFYSGLGPALLGLSHVAIQFPMYEKLKVMLGVSPDSNKPNPWAVTVASSLSKMIASAITYPHEIVRTRMQIQSKDGQYRGIIASFKKLYQEEGFRIFYTGFGTNLLRTVPASAITLLSFEMISSRLKQIL</sequence>
<feature type="repeat" description="Solcar" evidence="10">
    <location>
        <begin position="17"/>
        <end position="108"/>
    </location>
</feature>
<evidence type="ECO:0000256" key="5">
    <source>
        <dbReference type="ARBA" id="ARBA00022737"/>
    </source>
</evidence>
<dbReference type="PROSITE" id="PS50920">
    <property type="entry name" value="SOLCAR"/>
    <property type="match status" value="3"/>
</dbReference>
<evidence type="ECO:0000256" key="1">
    <source>
        <dbReference type="ARBA" id="ARBA00004448"/>
    </source>
</evidence>
<dbReference type="AlphaFoldDB" id="A0A1D8NIP0"/>
<dbReference type="EMBL" id="KZ858957">
    <property type="protein sequence ID" value="RDW28014.1"/>
    <property type="molecule type" value="Genomic_DNA"/>
</dbReference>
<dbReference type="InterPro" id="IPR044712">
    <property type="entry name" value="SLC25A32-like"/>
</dbReference>
<dbReference type="OMA" id="AFYNGMG"/>
<dbReference type="GeneID" id="2911597"/>
<feature type="transmembrane region" description="Helical" evidence="12">
    <location>
        <begin position="20"/>
        <end position="40"/>
    </location>
</feature>
<dbReference type="Proteomes" id="UP000256601">
    <property type="component" value="Unassembled WGS sequence"/>
</dbReference>
<evidence type="ECO:0000256" key="11">
    <source>
        <dbReference type="RuleBase" id="RU000488"/>
    </source>
</evidence>
<proteinExistence type="inferred from homology"/>
<keyword evidence="7 12" id="KW-1133">Transmembrane helix</keyword>
<evidence type="ECO:0000256" key="6">
    <source>
        <dbReference type="ARBA" id="ARBA00022792"/>
    </source>
</evidence>
<dbReference type="PANTHER" id="PTHR45683">
    <property type="entry name" value="MITOCHONDRIAL NICOTINAMIDE ADENINE DINUCLEOTIDE TRANSPORTER 1-RELATED-RELATED"/>
    <property type="match status" value="1"/>
</dbReference>
<dbReference type="Pfam" id="PF00153">
    <property type="entry name" value="Mito_carr"/>
    <property type="match status" value="3"/>
</dbReference>
<dbReference type="GO" id="GO:0015215">
    <property type="term" value="F:nucleotide transmembrane transporter activity"/>
    <property type="evidence" value="ECO:0007669"/>
    <property type="project" value="UniProtKB-ARBA"/>
</dbReference>
<dbReference type="eggNOG" id="KOG0764">
    <property type="taxonomic scope" value="Eukaryota"/>
</dbReference>
<evidence type="ECO:0000256" key="12">
    <source>
        <dbReference type="SAM" id="Phobius"/>
    </source>
</evidence>
<evidence type="ECO:0000256" key="8">
    <source>
        <dbReference type="ARBA" id="ARBA00023128"/>
    </source>
</evidence>